<evidence type="ECO:0008006" key="8">
    <source>
        <dbReference type="Google" id="ProtNLM"/>
    </source>
</evidence>
<feature type="chain" id="PRO_5041959274" description="Secreted protein (Por secretion system target)" evidence="3">
    <location>
        <begin position="21"/>
        <end position="250"/>
    </location>
</feature>
<dbReference type="NCBIfam" id="TIGR04183">
    <property type="entry name" value="Por_Secre_tail"/>
    <property type="match status" value="1"/>
</dbReference>
<protein>
    <recommendedName>
        <fullName evidence="8">Secreted protein (Por secretion system target)</fullName>
    </recommendedName>
</protein>
<keyword evidence="2" id="KW-0378">Hydrolase</keyword>
<evidence type="ECO:0000256" key="1">
    <source>
        <dbReference type="ARBA" id="ARBA00022729"/>
    </source>
</evidence>
<keyword evidence="1 3" id="KW-0732">Signal</keyword>
<name>A0AAC9LJ65_9FLAO</name>
<feature type="signal peptide" evidence="3">
    <location>
        <begin position="1"/>
        <end position="20"/>
    </location>
</feature>
<dbReference type="KEGG" id="lvn:BWR22_02715"/>
<proteinExistence type="predicted"/>
<keyword evidence="7" id="KW-1185">Reference proteome</keyword>
<evidence type="ECO:0000259" key="4">
    <source>
        <dbReference type="Pfam" id="PF02018"/>
    </source>
</evidence>
<accession>A0AAC9LJ65</accession>
<dbReference type="InterPro" id="IPR008979">
    <property type="entry name" value="Galactose-bd-like_sf"/>
</dbReference>
<dbReference type="RefSeq" id="WP_076731903.1">
    <property type="nucleotide sequence ID" value="NZ_CP019352.1"/>
</dbReference>
<dbReference type="EMBL" id="CP019352">
    <property type="protein sequence ID" value="APX99264.1"/>
    <property type="molecule type" value="Genomic_DNA"/>
</dbReference>
<dbReference type="AlphaFoldDB" id="A0AAC9LJ65"/>
<dbReference type="InterPro" id="IPR003305">
    <property type="entry name" value="CenC_carb-bd"/>
</dbReference>
<reference evidence="6 7" key="1">
    <citation type="submission" date="2017-01" db="EMBL/GenBank/DDBJ databases">
        <title>Complete genome of Lacinutrix venerupis DOK2-8 isolated from seawater in Dokdo.</title>
        <authorList>
            <person name="Chi W.-J."/>
            <person name="Kim J.H."/>
        </authorList>
    </citation>
    <scope>NUCLEOTIDE SEQUENCE [LARGE SCALE GENOMIC DNA]</scope>
    <source>
        <strain evidence="6 7">DOK2-8</strain>
    </source>
</reference>
<gene>
    <name evidence="6" type="ORF">BWR22_02715</name>
</gene>
<feature type="domain" description="Secretion system C-terminal sorting" evidence="5">
    <location>
        <begin position="180"/>
        <end position="249"/>
    </location>
</feature>
<feature type="domain" description="CBM-cenC" evidence="4">
    <location>
        <begin position="20"/>
        <end position="135"/>
    </location>
</feature>
<evidence type="ECO:0000256" key="2">
    <source>
        <dbReference type="ARBA" id="ARBA00022801"/>
    </source>
</evidence>
<sequence>MKKIYFLALTLIPFFGISQSIVVNGDFESFTGSTPDSWTLIDSGITTEEETVIINEGTKSLKITVNTAAQANTDFRQSINVTGGVEYTYSVDIYHPSGDNDARARLYIDDYENYSDPTITDSWQTITTMITPSSDGVIEVGLRFYDVSGFDGSSVIYIDNLQVTDPTLSTQDVEKATFSMFPNPTTNGFVNIKTSNNETTQVAVYDILGKQVINTTLTAERLNVSSLKAGVYAVRLSQGNTVTTKKLVIK</sequence>
<evidence type="ECO:0000313" key="7">
    <source>
        <dbReference type="Proteomes" id="UP000187506"/>
    </source>
</evidence>
<dbReference type="GO" id="GO:0016798">
    <property type="term" value="F:hydrolase activity, acting on glycosyl bonds"/>
    <property type="evidence" value="ECO:0007669"/>
    <property type="project" value="InterPro"/>
</dbReference>
<dbReference type="Pfam" id="PF02018">
    <property type="entry name" value="CBM_4_9"/>
    <property type="match status" value="1"/>
</dbReference>
<evidence type="ECO:0000313" key="6">
    <source>
        <dbReference type="EMBL" id="APX99264.1"/>
    </source>
</evidence>
<organism evidence="6 7">
    <name type="scientific">Lacinutrix venerupis</name>
    <dbReference type="NCBI Taxonomy" id="1486034"/>
    <lineage>
        <taxon>Bacteria</taxon>
        <taxon>Pseudomonadati</taxon>
        <taxon>Bacteroidota</taxon>
        <taxon>Flavobacteriia</taxon>
        <taxon>Flavobacteriales</taxon>
        <taxon>Flavobacteriaceae</taxon>
        <taxon>Lacinutrix</taxon>
    </lineage>
</organism>
<dbReference type="SUPFAM" id="SSF49785">
    <property type="entry name" value="Galactose-binding domain-like"/>
    <property type="match status" value="1"/>
</dbReference>
<dbReference type="Proteomes" id="UP000187506">
    <property type="component" value="Chromosome"/>
</dbReference>
<dbReference type="InterPro" id="IPR026444">
    <property type="entry name" value="Secre_tail"/>
</dbReference>
<dbReference type="Gene3D" id="2.60.120.260">
    <property type="entry name" value="Galactose-binding domain-like"/>
    <property type="match status" value="1"/>
</dbReference>
<evidence type="ECO:0000256" key="3">
    <source>
        <dbReference type="SAM" id="SignalP"/>
    </source>
</evidence>
<evidence type="ECO:0000259" key="5">
    <source>
        <dbReference type="Pfam" id="PF18962"/>
    </source>
</evidence>
<dbReference type="Pfam" id="PF18962">
    <property type="entry name" value="Por_Secre_tail"/>
    <property type="match status" value="1"/>
</dbReference>